<dbReference type="PANTHER" id="PTHR46111">
    <property type="entry name" value="RIBOSOMAL RNA SMALL SUBUNIT METHYLTRANSFERASE I"/>
    <property type="match status" value="1"/>
</dbReference>
<evidence type="ECO:0000256" key="1">
    <source>
        <dbReference type="ARBA" id="ARBA00022490"/>
    </source>
</evidence>
<dbReference type="CDD" id="cd11648">
    <property type="entry name" value="RsmI"/>
    <property type="match status" value="1"/>
</dbReference>
<sequence length="270" mass="30296">MLYLLPTPIGNLSDVSFHSLEILKICEIILCEDTRVSKKLLNLLENRFELNFADKEFVSVHSHNEEKITTEISDILRDKICVYMSDAGMPCISDPGVYLVRHAQNLGIAYEVISGSNATLLAAAASGIVKKEFVFLSFLPNTGKERTKAIENALNLAYPAIIYESPKRILSLIEAIRDLDENRQIFLIKEATKKFEKKFWGKVKDVANALKDENLSGEWSVVIDKNPANSQEKISLDDINNLDIPPKQKAKLIAKITGDSVKDIYNILTK</sequence>
<dbReference type="Pfam" id="PF00590">
    <property type="entry name" value="TP_methylase"/>
    <property type="match status" value="1"/>
</dbReference>
<evidence type="ECO:0000256" key="3">
    <source>
        <dbReference type="ARBA" id="ARBA00022603"/>
    </source>
</evidence>
<dbReference type="AlphaFoldDB" id="A0A7M1LGQ0"/>
<evidence type="ECO:0000256" key="6">
    <source>
        <dbReference type="HAMAP-Rule" id="MF_01877"/>
    </source>
</evidence>
<evidence type="ECO:0000256" key="5">
    <source>
        <dbReference type="ARBA" id="ARBA00022691"/>
    </source>
</evidence>
<keyword evidence="9" id="KW-1185">Reference proteome</keyword>
<dbReference type="EMBL" id="CP063078">
    <property type="protein sequence ID" value="QOQ87779.1"/>
    <property type="molecule type" value="Genomic_DNA"/>
</dbReference>
<keyword evidence="1 6" id="KW-0963">Cytoplasm</keyword>
<accession>A0A7M1LGQ0</accession>
<feature type="domain" description="Tetrapyrrole methylase" evidence="7">
    <location>
        <begin position="1"/>
        <end position="206"/>
    </location>
</feature>
<dbReference type="Gene3D" id="3.40.1010.10">
    <property type="entry name" value="Cobalt-precorrin-4 Transmethylase, Domain 1"/>
    <property type="match status" value="1"/>
</dbReference>
<gene>
    <name evidence="6 8" type="primary">rsmI</name>
    <name evidence="8" type="ORF">IMC76_02930</name>
</gene>
<dbReference type="PROSITE" id="PS01296">
    <property type="entry name" value="RSMI"/>
    <property type="match status" value="1"/>
</dbReference>
<protein>
    <recommendedName>
        <fullName evidence="6">Ribosomal RNA small subunit methyltransferase I</fullName>
        <ecNumber evidence="6">2.1.1.198</ecNumber>
    </recommendedName>
    <alternativeName>
        <fullName evidence="6">16S rRNA 2'-O-ribose C1402 methyltransferase</fullName>
    </alternativeName>
    <alternativeName>
        <fullName evidence="6">rRNA (cytidine-2'-O-)-methyltransferase RsmI</fullName>
    </alternativeName>
</protein>
<dbReference type="PANTHER" id="PTHR46111:SF1">
    <property type="entry name" value="RIBOSOMAL RNA SMALL SUBUNIT METHYLTRANSFERASE I"/>
    <property type="match status" value="1"/>
</dbReference>
<name>A0A7M1LGQ0_9BACT</name>
<organism evidence="8 9">
    <name type="scientific">Campylobacter corcagiensis</name>
    <dbReference type="NCBI Taxonomy" id="1448857"/>
    <lineage>
        <taxon>Bacteria</taxon>
        <taxon>Pseudomonadati</taxon>
        <taxon>Campylobacterota</taxon>
        <taxon>Epsilonproteobacteria</taxon>
        <taxon>Campylobacterales</taxon>
        <taxon>Campylobacteraceae</taxon>
        <taxon>Campylobacter</taxon>
    </lineage>
</organism>
<dbReference type="GO" id="GO:0070677">
    <property type="term" value="F:rRNA (cytosine-2'-O-)-methyltransferase activity"/>
    <property type="evidence" value="ECO:0007669"/>
    <property type="project" value="UniProtKB-UniRule"/>
</dbReference>
<dbReference type="InterPro" id="IPR018063">
    <property type="entry name" value="SAM_MeTrfase_RsmI_CS"/>
</dbReference>
<keyword evidence="3 6" id="KW-0489">Methyltransferase</keyword>
<dbReference type="InterPro" id="IPR014776">
    <property type="entry name" value="4pyrrole_Mease_sub2"/>
</dbReference>
<comment type="similarity">
    <text evidence="6">Belongs to the methyltransferase superfamily. RsmI family.</text>
</comment>
<dbReference type="SUPFAM" id="SSF53790">
    <property type="entry name" value="Tetrapyrrole methylase"/>
    <property type="match status" value="1"/>
</dbReference>
<comment type="catalytic activity">
    <reaction evidence="6">
        <text>cytidine(1402) in 16S rRNA + S-adenosyl-L-methionine = 2'-O-methylcytidine(1402) in 16S rRNA + S-adenosyl-L-homocysteine + H(+)</text>
        <dbReference type="Rhea" id="RHEA:42924"/>
        <dbReference type="Rhea" id="RHEA-COMP:10285"/>
        <dbReference type="Rhea" id="RHEA-COMP:10286"/>
        <dbReference type="ChEBI" id="CHEBI:15378"/>
        <dbReference type="ChEBI" id="CHEBI:57856"/>
        <dbReference type="ChEBI" id="CHEBI:59789"/>
        <dbReference type="ChEBI" id="CHEBI:74495"/>
        <dbReference type="ChEBI" id="CHEBI:82748"/>
        <dbReference type="EC" id="2.1.1.198"/>
    </reaction>
</comment>
<dbReference type="InterPro" id="IPR035996">
    <property type="entry name" value="4pyrrol_Methylase_sf"/>
</dbReference>
<dbReference type="Gene3D" id="3.30.950.10">
    <property type="entry name" value="Methyltransferase, Cobalt-precorrin-4 Transmethylase, Domain 2"/>
    <property type="match status" value="1"/>
</dbReference>
<evidence type="ECO:0000259" key="7">
    <source>
        <dbReference type="Pfam" id="PF00590"/>
    </source>
</evidence>
<evidence type="ECO:0000313" key="8">
    <source>
        <dbReference type="EMBL" id="QOQ87779.1"/>
    </source>
</evidence>
<dbReference type="InterPro" id="IPR014777">
    <property type="entry name" value="4pyrrole_Mease_sub1"/>
</dbReference>
<proteinExistence type="inferred from homology"/>
<dbReference type="Proteomes" id="UP000594749">
    <property type="component" value="Chromosome"/>
</dbReference>
<comment type="subcellular location">
    <subcellularLocation>
        <location evidence="6">Cytoplasm</location>
    </subcellularLocation>
</comment>
<dbReference type="InterPro" id="IPR008189">
    <property type="entry name" value="rRNA_ssu_MeTfrase_I"/>
</dbReference>
<dbReference type="RefSeq" id="WP_025802443.1">
    <property type="nucleotide sequence ID" value="NZ_CP053842.1"/>
</dbReference>
<dbReference type="OrthoDB" id="9809084at2"/>
<dbReference type="GO" id="GO:0005737">
    <property type="term" value="C:cytoplasm"/>
    <property type="evidence" value="ECO:0007669"/>
    <property type="project" value="UniProtKB-SubCell"/>
</dbReference>
<keyword evidence="2 6" id="KW-0698">rRNA processing</keyword>
<dbReference type="InterPro" id="IPR000878">
    <property type="entry name" value="4pyrrol_Mease"/>
</dbReference>
<dbReference type="NCBIfam" id="TIGR00096">
    <property type="entry name" value="16S rRNA (cytidine(1402)-2'-O)-methyltransferase"/>
    <property type="match status" value="1"/>
</dbReference>
<keyword evidence="4 6" id="KW-0808">Transferase</keyword>
<dbReference type="PIRSF" id="PIRSF005917">
    <property type="entry name" value="MTase_YraL"/>
    <property type="match status" value="1"/>
</dbReference>
<comment type="function">
    <text evidence="6">Catalyzes the 2'-O-methylation of the ribose of cytidine 1402 (C1402) in 16S rRNA.</text>
</comment>
<evidence type="ECO:0000256" key="2">
    <source>
        <dbReference type="ARBA" id="ARBA00022552"/>
    </source>
</evidence>
<dbReference type="EC" id="2.1.1.198" evidence="6"/>
<reference evidence="8 9" key="1">
    <citation type="submission" date="2020-10" db="EMBL/GenBank/DDBJ databases">
        <title>Campylobacter and Helicobacter PacBio genomes.</title>
        <authorList>
            <person name="Lane C."/>
        </authorList>
    </citation>
    <scope>NUCLEOTIDE SEQUENCE [LARGE SCALE GENOMIC DNA]</scope>
    <source>
        <strain evidence="8 9">2016D-0077</strain>
    </source>
</reference>
<evidence type="ECO:0000313" key="9">
    <source>
        <dbReference type="Proteomes" id="UP000594749"/>
    </source>
</evidence>
<keyword evidence="5 6" id="KW-0949">S-adenosyl-L-methionine</keyword>
<dbReference type="HAMAP" id="MF_01877">
    <property type="entry name" value="16SrRNA_methyltr_I"/>
    <property type="match status" value="1"/>
</dbReference>
<evidence type="ECO:0000256" key="4">
    <source>
        <dbReference type="ARBA" id="ARBA00022679"/>
    </source>
</evidence>